<dbReference type="GO" id="GO:0047555">
    <property type="term" value="F:3',5'-cyclic-GMP phosphodiesterase activity"/>
    <property type="evidence" value="ECO:0007669"/>
    <property type="project" value="TreeGrafter"/>
</dbReference>
<proteinExistence type="predicted"/>
<dbReference type="Pfam" id="PF02112">
    <property type="entry name" value="PDEase_II"/>
    <property type="match status" value="1"/>
</dbReference>
<dbReference type="SUPFAM" id="SSF56281">
    <property type="entry name" value="Metallo-hydrolase/oxidoreductase"/>
    <property type="match status" value="1"/>
</dbReference>
<dbReference type="InterPro" id="IPR000396">
    <property type="entry name" value="Pdiesterase2"/>
</dbReference>
<protein>
    <submittedName>
        <fullName evidence="2">3',5'-cyclic-nucleotide phosphodiesterase</fullName>
    </submittedName>
</protein>
<dbReference type="PANTHER" id="PTHR28283">
    <property type="entry name" value="3',5'-CYCLIC-NUCLEOTIDE PHOSPHODIESTERASE 1"/>
    <property type="match status" value="1"/>
</dbReference>
<evidence type="ECO:0000256" key="1">
    <source>
        <dbReference type="SAM" id="MobiDB-lite"/>
    </source>
</evidence>
<dbReference type="PRINTS" id="PR00388">
    <property type="entry name" value="PDIESTERASE2"/>
</dbReference>
<accession>A0AA37GS63</accession>
<sequence length="482" mass="51692">MKQAIASKSPPVIVTGAGGGPQENNTTALLVRSVASGWTKGSIIAVDAGVHLSAITRILETSVPPGLGSTVPLPHTLASGPFAGLELRSDTTSIYPSSIAAHITRSLIDTYLITHPHLDHISGFVVNTAGLTRPKRLAALPNTINAFKTHIFNNVIWPNLSDENNGAGIVTYTRLVEGGSPAIGDGESKGYLEIADRLAVKAWSVSHGHCMEKHPHRGSTSSTATPLRYPSVDAASASICVYDSSAYFILDLATNLEILVFGDVEPDSLSLSPRNLGIWQEAAPKIASGQLAAIFIECSYDDSHSVDRLFGHLKPCFVMEEMRTLAQEVEVARQVAHLSRKRKRVADPDGVPRRRTGGAFSRLAGGDESPVSPKSVAKRQLSADIGHVPPLPPAATSVESPNLTTPTKELTLREAEGWSENEEGHFRNLPLKGVKVVIIHVKDRLDGRDQGNVILQELKAYEEDAQLGCEFIISEPGQSIYL</sequence>
<dbReference type="GO" id="GO:0004115">
    <property type="term" value="F:3',5'-cyclic-AMP phosphodiesterase activity"/>
    <property type="evidence" value="ECO:0007669"/>
    <property type="project" value="InterPro"/>
</dbReference>
<dbReference type="GO" id="GO:0006198">
    <property type="term" value="P:cAMP catabolic process"/>
    <property type="evidence" value="ECO:0007669"/>
    <property type="project" value="InterPro"/>
</dbReference>
<evidence type="ECO:0000313" key="3">
    <source>
        <dbReference type="Proteomes" id="UP001055172"/>
    </source>
</evidence>
<dbReference type="CDD" id="cd07735">
    <property type="entry name" value="class_II_PDE_MBL-fold"/>
    <property type="match status" value="1"/>
</dbReference>
<dbReference type="EMBL" id="BPPX01000020">
    <property type="protein sequence ID" value="GJC86002.1"/>
    <property type="molecule type" value="Genomic_DNA"/>
</dbReference>
<dbReference type="PANTHER" id="PTHR28283:SF1">
    <property type="entry name" value="3',5'-CYCLIC-NUCLEOTIDE PHOSPHODIESTERASE 1"/>
    <property type="match status" value="1"/>
</dbReference>
<dbReference type="InterPro" id="IPR036866">
    <property type="entry name" value="RibonucZ/Hydroxyglut_hydro"/>
</dbReference>
<organism evidence="2 3">
    <name type="scientific">Colletotrichum liriopes</name>
    <dbReference type="NCBI Taxonomy" id="708192"/>
    <lineage>
        <taxon>Eukaryota</taxon>
        <taxon>Fungi</taxon>
        <taxon>Dikarya</taxon>
        <taxon>Ascomycota</taxon>
        <taxon>Pezizomycotina</taxon>
        <taxon>Sordariomycetes</taxon>
        <taxon>Hypocreomycetidae</taxon>
        <taxon>Glomerellales</taxon>
        <taxon>Glomerellaceae</taxon>
        <taxon>Colletotrichum</taxon>
        <taxon>Colletotrichum spaethianum species complex</taxon>
    </lineage>
</organism>
<feature type="compositionally biased region" description="Polar residues" evidence="1">
    <location>
        <begin position="397"/>
        <end position="406"/>
    </location>
</feature>
<evidence type="ECO:0000313" key="2">
    <source>
        <dbReference type="EMBL" id="GJC86002.1"/>
    </source>
</evidence>
<feature type="region of interest" description="Disordered" evidence="1">
    <location>
        <begin position="1"/>
        <end position="20"/>
    </location>
</feature>
<feature type="region of interest" description="Disordered" evidence="1">
    <location>
        <begin position="342"/>
        <end position="406"/>
    </location>
</feature>
<reference evidence="2 3" key="1">
    <citation type="submission" date="2021-07" db="EMBL/GenBank/DDBJ databases">
        <title>Genome data of Colletotrichum spaethianum.</title>
        <authorList>
            <person name="Utami Y.D."/>
            <person name="Hiruma K."/>
        </authorList>
    </citation>
    <scope>NUCLEOTIDE SEQUENCE [LARGE SCALE GENOMIC DNA]</scope>
    <source>
        <strain evidence="2 3">MAFF 242679</strain>
    </source>
</reference>
<name>A0AA37GS63_9PEZI</name>
<dbReference type="AlphaFoldDB" id="A0AA37GS63"/>
<dbReference type="Proteomes" id="UP001055172">
    <property type="component" value="Unassembled WGS sequence"/>
</dbReference>
<comment type="caution">
    <text evidence="2">The sequence shown here is derived from an EMBL/GenBank/DDBJ whole genome shotgun (WGS) entry which is preliminary data.</text>
</comment>
<dbReference type="Gene3D" id="3.60.15.10">
    <property type="entry name" value="Ribonuclease Z/Hydroxyacylglutathione hydrolase-like"/>
    <property type="match status" value="1"/>
</dbReference>
<keyword evidence="3" id="KW-1185">Reference proteome</keyword>
<dbReference type="GO" id="GO:1902660">
    <property type="term" value="P:negative regulation of glucose mediated signaling pathway"/>
    <property type="evidence" value="ECO:0007669"/>
    <property type="project" value="TreeGrafter"/>
</dbReference>
<gene>
    <name evidence="2" type="ORF">ColLi_08840</name>
</gene>